<dbReference type="EMBL" id="CP000828">
    <property type="protein sequence ID" value="ABW26100.1"/>
    <property type="molecule type" value="Genomic_DNA"/>
</dbReference>
<keyword evidence="2" id="KW-1185">Reference proteome</keyword>
<dbReference type="Proteomes" id="UP000000268">
    <property type="component" value="Chromosome"/>
</dbReference>
<organism evidence="1 2">
    <name type="scientific">Acaryochloris marina (strain MBIC 11017)</name>
    <dbReference type="NCBI Taxonomy" id="329726"/>
    <lineage>
        <taxon>Bacteria</taxon>
        <taxon>Bacillati</taxon>
        <taxon>Cyanobacteriota</taxon>
        <taxon>Cyanophyceae</taxon>
        <taxon>Acaryochloridales</taxon>
        <taxon>Acaryochloridaceae</taxon>
        <taxon>Acaryochloris</taxon>
    </lineage>
</organism>
<protein>
    <submittedName>
        <fullName evidence="1">Uncharacterized protein</fullName>
    </submittedName>
</protein>
<sequence length="47" mass="5567">MKSNIYFVCEYNSIKEVLLYSFFSLSAFLTQPTHWHQWLVLGIAIAR</sequence>
<dbReference type="HOGENOM" id="CLU_3163334_0_0_3"/>
<proteinExistence type="predicted"/>
<dbReference type="AlphaFoldDB" id="B0C1T4"/>
<evidence type="ECO:0000313" key="1">
    <source>
        <dbReference type="EMBL" id="ABW26100.1"/>
    </source>
</evidence>
<dbReference type="KEGG" id="amr:AM1_1060"/>
<accession>B0C1T4</accession>
<evidence type="ECO:0000313" key="2">
    <source>
        <dbReference type="Proteomes" id="UP000000268"/>
    </source>
</evidence>
<reference evidence="1 2" key="1">
    <citation type="journal article" date="2008" name="Proc. Natl. Acad. Sci. U.S.A.">
        <title>Niche adaptation and genome expansion in the chlorophyll d-producing cyanobacterium Acaryochloris marina.</title>
        <authorList>
            <person name="Swingley W.D."/>
            <person name="Chen M."/>
            <person name="Cheung P.C."/>
            <person name="Conrad A.L."/>
            <person name="Dejesa L.C."/>
            <person name="Hao J."/>
            <person name="Honchak B.M."/>
            <person name="Karbach L.E."/>
            <person name="Kurdoglu A."/>
            <person name="Lahiri S."/>
            <person name="Mastrian S.D."/>
            <person name="Miyashita H."/>
            <person name="Page L."/>
            <person name="Ramakrishna P."/>
            <person name="Satoh S."/>
            <person name="Sattley W.M."/>
            <person name="Shimada Y."/>
            <person name="Taylor H.L."/>
            <person name="Tomo T."/>
            <person name="Tsuchiya T."/>
            <person name="Wang Z.T."/>
            <person name="Raymond J."/>
            <person name="Mimuro M."/>
            <person name="Blankenship R.E."/>
            <person name="Touchman J.W."/>
        </authorList>
    </citation>
    <scope>NUCLEOTIDE SEQUENCE [LARGE SCALE GENOMIC DNA]</scope>
    <source>
        <strain evidence="2">MBIC 11017</strain>
    </source>
</reference>
<gene>
    <name evidence="1" type="ordered locus">AM1_1060</name>
</gene>
<name>B0C1T4_ACAM1</name>